<evidence type="ECO:0000313" key="4">
    <source>
        <dbReference type="EMBL" id="CAI9095049.1"/>
    </source>
</evidence>
<name>A0AAV1CK59_OLDCO</name>
<feature type="domain" description="Zinc knuckle CX2CX4HX4C" evidence="3">
    <location>
        <begin position="105"/>
        <end position="151"/>
    </location>
</feature>
<sequence length="300" mass="33868">MNRKKAFLAESIGRKLGSGSCLVGKVIAPKDRFLSHNEIANHFRKYWNVQHGFHHMDAGWNTVFFKFNSPVDLRRVQQGCPWTIESDCDRDGLAIGACLCTRVSIGITKPLCHSVEFNFKDRIYACEMSYERLRDFCYFCRIIGHTDQDCEAKILSNTTHETIINFRKTLRAASVTGRSSSSSGSSSGNWRRSSSDSQANSSNKPLYQPPNKRDDFECRKSTYPKLMIVSEPVYPTEDIVVSSLPTPLPSKPPPSPSDELVHVSLPKPTPISHETYIWGNFVLRDFPCLATPENLARTFP</sequence>
<evidence type="ECO:0000259" key="2">
    <source>
        <dbReference type="Pfam" id="PF14111"/>
    </source>
</evidence>
<reference evidence="4" key="1">
    <citation type="submission" date="2023-03" db="EMBL/GenBank/DDBJ databases">
        <authorList>
            <person name="Julca I."/>
        </authorList>
    </citation>
    <scope>NUCLEOTIDE SEQUENCE</scope>
</reference>
<protein>
    <submittedName>
        <fullName evidence="4">OLC1v1030906C1</fullName>
    </submittedName>
</protein>
<organism evidence="4 5">
    <name type="scientific">Oldenlandia corymbosa var. corymbosa</name>
    <dbReference type="NCBI Taxonomy" id="529605"/>
    <lineage>
        <taxon>Eukaryota</taxon>
        <taxon>Viridiplantae</taxon>
        <taxon>Streptophyta</taxon>
        <taxon>Embryophyta</taxon>
        <taxon>Tracheophyta</taxon>
        <taxon>Spermatophyta</taxon>
        <taxon>Magnoliopsida</taxon>
        <taxon>eudicotyledons</taxon>
        <taxon>Gunneridae</taxon>
        <taxon>Pentapetalae</taxon>
        <taxon>asterids</taxon>
        <taxon>lamiids</taxon>
        <taxon>Gentianales</taxon>
        <taxon>Rubiaceae</taxon>
        <taxon>Rubioideae</taxon>
        <taxon>Spermacoceae</taxon>
        <taxon>Hedyotis-Oldenlandia complex</taxon>
        <taxon>Oldenlandia</taxon>
    </lineage>
</organism>
<dbReference type="InterPro" id="IPR040256">
    <property type="entry name" value="At4g02000-like"/>
</dbReference>
<dbReference type="InterPro" id="IPR025558">
    <property type="entry name" value="DUF4283"/>
</dbReference>
<dbReference type="Pfam" id="PF14111">
    <property type="entry name" value="DUF4283"/>
    <property type="match status" value="1"/>
</dbReference>
<accession>A0AAV1CK59</accession>
<dbReference type="EMBL" id="OX459119">
    <property type="protein sequence ID" value="CAI9095049.1"/>
    <property type="molecule type" value="Genomic_DNA"/>
</dbReference>
<dbReference type="AlphaFoldDB" id="A0AAV1CK59"/>
<gene>
    <name evidence="4" type="ORF">OLC1_LOCUS6102</name>
</gene>
<dbReference type="Proteomes" id="UP001161247">
    <property type="component" value="Chromosome 2"/>
</dbReference>
<dbReference type="PANTHER" id="PTHR31286:SF178">
    <property type="entry name" value="DUF4283 DOMAIN-CONTAINING PROTEIN"/>
    <property type="match status" value="1"/>
</dbReference>
<dbReference type="InterPro" id="IPR025836">
    <property type="entry name" value="Zn_knuckle_CX2CX4HX4C"/>
</dbReference>
<feature type="compositionally biased region" description="Low complexity" evidence="1">
    <location>
        <begin position="177"/>
        <end position="202"/>
    </location>
</feature>
<evidence type="ECO:0000313" key="5">
    <source>
        <dbReference type="Proteomes" id="UP001161247"/>
    </source>
</evidence>
<dbReference type="PANTHER" id="PTHR31286">
    <property type="entry name" value="GLYCINE-RICH CELL WALL STRUCTURAL PROTEIN 1.8-LIKE"/>
    <property type="match status" value="1"/>
</dbReference>
<keyword evidence="5" id="KW-1185">Reference proteome</keyword>
<evidence type="ECO:0000256" key="1">
    <source>
        <dbReference type="SAM" id="MobiDB-lite"/>
    </source>
</evidence>
<dbReference type="Pfam" id="PF14392">
    <property type="entry name" value="zf-CCHC_4"/>
    <property type="match status" value="1"/>
</dbReference>
<feature type="region of interest" description="Disordered" evidence="1">
    <location>
        <begin position="176"/>
        <end position="217"/>
    </location>
</feature>
<evidence type="ECO:0000259" key="3">
    <source>
        <dbReference type="Pfam" id="PF14392"/>
    </source>
</evidence>
<feature type="domain" description="DUF4283" evidence="2">
    <location>
        <begin position="20"/>
        <end position="85"/>
    </location>
</feature>
<proteinExistence type="predicted"/>